<reference evidence="2" key="1">
    <citation type="submission" date="2016-10" db="EMBL/GenBank/DDBJ databases">
        <authorList>
            <person name="Varghese N."/>
            <person name="Submissions S."/>
        </authorList>
    </citation>
    <scope>NUCLEOTIDE SEQUENCE [LARGE SCALE GENOMIC DNA]</scope>
    <source>
        <strain evidence="2">DSM 22361</strain>
    </source>
</reference>
<sequence>MLCFISNLFKKNSVAEPNYIHVSSEGKISIRTEDLLRQTEVIHTIEKLLNSPMIREIDERKKRRAGL</sequence>
<dbReference type="RefSeq" id="WP_103906797.1">
    <property type="nucleotide sequence ID" value="NZ_CP049246.1"/>
</dbReference>
<evidence type="ECO:0000313" key="2">
    <source>
        <dbReference type="Proteomes" id="UP000236731"/>
    </source>
</evidence>
<proteinExistence type="predicted"/>
<keyword evidence="2" id="KW-1185">Reference proteome</keyword>
<organism evidence="1 2">
    <name type="scientific">Sphingobacterium lactis</name>
    <dbReference type="NCBI Taxonomy" id="797291"/>
    <lineage>
        <taxon>Bacteria</taxon>
        <taxon>Pseudomonadati</taxon>
        <taxon>Bacteroidota</taxon>
        <taxon>Sphingobacteriia</taxon>
        <taxon>Sphingobacteriales</taxon>
        <taxon>Sphingobacteriaceae</taxon>
        <taxon>Sphingobacterium</taxon>
    </lineage>
</organism>
<accession>A0A1H6AFH7</accession>
<protein>
    <submittedName>
        <fullName evidence="1">Uncharacterized protein</fullName>
    </submittedName>
</protein>
<dbReference type="Proteomes" id="UP000236731">
    <property type="component" value="Unassembled WGS sequence"/>
</dbReference>
<evidence type="ECO:0000313" key="1">
    <source>
        <dbReference type="EMBL" id="SEG47132.1"/>
    </source>
</evidence>
<dbReference type="AlphaFoldDB" id="A0A1H6AFH7"/>
<name>A0A1H6AFH7_9SPHI</name>
<gene>
    <name evidence="1" type="ORF">SAMN05421877_108113</name>
</gene>
<dbReference type="EMBL" id="FNUT01000008">
    <property type="protein sequence ID" value="SEG47132.1"/>
    <property type="molecule type" value="Genomic_DNA"/>
</dbReference>